<dbReference type="SUPFAM" id="SSF110849">
    <property type="entry name" value="ParB/Sulfiredoxin"/>
    <property type="match status" value="1"/>
</dbReference>
<dbReference type="PANTHER" id="PTHR33375:SF1">
    <property type="entry name" value="CHROMOSOME-PARTITIONING PROTEIN PARB-RELATED"/>
    <property type="match status" value="1"/>
</dbReference>
<gene>
    <name evidence="3" type="ORF">CDL23_09215</name>
    <name evidence="4" type="ORF">DW812_06970</name>
</gene>
<comment type="similarity">
    <text evidence="1">Belongs to the ParB family.</text>
</comment>
<dbReference type="Gene3D" id="1.10.10.2830">
    <property type="match status" value="1"/>
</dbReference>
<evidence type="ECO:0000259" key="2">
    <source>
        <dbReference type="SMART" id="SM00470"/>
    </source>
</evidence>
<dbReference type="InterPro" id="IPR003115">
    <property type="entry name" value="ParB_N"/>
</dbReference>
<dbReference type="InterPro" id="IPR004437">
    <property type="entry name" value="ParB/RepB/Spo0J"/>
</dbReference>
<name>A0A2N5PHH3_MEDGN</name>
<dbReference type="PANTHER" id="PTHR33375">
    <property type="entry name" value="CHROMOSOME-PARTITIONING PROTEIN PARB-RELATED"/>
    <property type="match status" value="1"/>
</dbReference>
<reference evidence="4 6" key="2">
    <citation type="submission" date="2018-08" db="EMBL/GenBank/DDBJ databases">
        <title>A genome reference for cultivated species of the human gut microbiota.</title>
        <authorList>
            <person name="Zou Y."/>
            <person name="Xue W."/>
            <person name="Luo G."/>
        </authorList>
    </citation>
    <scope>NUCLEOTIDE SEQUENCE [LARGE SCALE GENOMIC DNA]</scope>
    <source>
        <strain evidence="4 6">AM32-6</strain>
    </source>
</reference>
<evidence type="ECO:0000313" key="5">
    <source>
        <dbReference type="Proteomes" id="UP000235093"/>
    </source>
</evidence>
<dbReference type="SMART" id="SM00470">
    <property type="entry name" value="ParB"/>
    <property type="match status" value="1"/>
</dbReference>
<evidence type="ECO:0000313" key="4">
    <source>
        <dbReference type="EMBL" id="RHD07147.1"/>
    </source>
</evidence>
<comment type="caution">
    <text evidence="3">The sequence shown here is derived from an EMBL/GenBank/DDBJ whole genome shotgun (WGS) entry which is preliminary data.</text>
</comment>
<dbReference type="GO" id="GO:0007059">
    <property type="term" value="P:chromosome segregation"/>
    <property type="evidence" value="ECO:0007669"/>
    <property type="project" value="TreeGrafter"/>
</dbReference>
<dbReference type="NCBIfam" id="TIGR00180">
    <property type="entry name" value="parB_part"/>
    <property type="match status" value="1"/>
</dbReference>
<accession>A0A2N5PHH3</accession>
<dbReference type="InterPro" id="IPR036086">
    <property type="entry name" value="ParB/Sulfiredoxin_sf"/>
</dbReference>
<dbReference type="SUPFAM" id="SSF109709">
    <property type="entry name" value="KorB DNA-binding domain-like"/>
    <property type="match status" value="1"/>
</dbReference>
<sequence>MNKRKAVISLAGYEDIFEDSMENGEREEVVRLPISQFHMFRNHPFRVVDDEKMEETVKSVKQYGILIPGIVRPLNTGGYEVIAGHRRWRACELAGLKEMPVLVRNMTDEEATVIMVDTNIQREDILPSEKAKAYKMKYEAMKHQGSKGEKFTADLVGEAAGESGRTVQRYIRLTELIAELLDAVDHKVISMKVGEKLSYLSVEEQGWVWDCVKTSSVQIQDRQAECLKAQSKQGLLYPAMVQDILMKKTRSRGQVTIPEKRIADYFPATYNKQQIEEVIYLLLEQWKKRQEGEKDGEHNKI</sequence>
<dbReference type="Proteomes" id="UP000284472">
    <property type="component" value="Unassembled WGS sequence"/>
</dbReference>
<dbReference type="AlphaFoldDB" id="A0A2N5PHH3"/>
<dbReference type="EMBL" id="NIHT01000013">
    <property type="protein sequence ID" value="PLT74600.1"/>
    <property type="molecule type" value="Genomic_DNA"/>
</dbReference>
<dbReference type="InterPro" id="IPR050336">
    <property type="entry name" value="Chromosome_partition/occlusion"/>
</dbReference>
<protein>
    <submittedName>
        <fullName evidence="3">Chromosome partitioning protein ParB</fullName>
    </submittedName>
    <submittedName>
        <fullName evidence="4">ParB/RepB/Spo0J family partition protein</fullName>
    </submittedName>
</protein>
<dbReference type="EMBL" id="QSIR01000008">
    <property type="protein sequence ID" value="RHD07147.1"/>
    <property type="molecule type" value="Genomic_DNA"/>
</dbReference>
<dbReference type="Gene3D" id="3.90.1530.30">
    <property type="match status" value="1"/>
</dbReference>
<dbReference type="GO" id="GO:0003677">
    <property type="term" value="F:DNA binding"/>
    <property type="evidence" value="ECO:0007669"/>
    <property type="project" value="InterPro"/>
</dbReference>
<dbReference type="Proteomes" id="UP000235093">
    <property type="component" value="Unassembled WGS sequence"/>
</dbReference>
<dbReference type="Pfam" id="PF02195">
    <property type="entry name" value="ParB_N"/>
    <property type="match status" value="1"/>
</dbReference>
<evidence type="ECO:0000313" key="3">
    <source>
        <dbReference type="EMBL" id="PLT74600.1"/>
    </source>
</evidence>
<proteinExistence type="inferred from homology"/>
<evidence type="ECO:0000256" key="1">
    <source>
        <dbReference type="ARBA" id="ARBA00006295"/>
    </source>
</evidence>
<evidence type="ECO:0000313" key="6">
    <source>
        <dbReference type="Proteomes" id="UP000284472"/>
    </source>
</evidence>
<feature type="domain" description="ParB-like N-terminal" evidence="2">
    <location>
        <begin position="30"/>
        <end position="120"/>
    </location>
</feature>
<dbReference type="GO" id="GO:0005694">
    <property type="term" value="C:chromosome"/>
    <property type="evidence" value="ECO:0007669"/>
    <property type="project" value="TreeGrafter"/>
</dbReference>
<organism evidence="3 5">
    <name type="scientific">Mediterraneibacter gnavus</name>
    <name type="common">Ruminococcus gnavus</name>
    <dbReference type="NCBI Taxonomy" id="33038"/>
    <lineage>
        <taxon>Bacteria</taxon>
        <taxon>Bacillati</taxon>
        <taxon>Bacillota</taxon>
        <taxon>Clostridia</taxon>
        <taxon>Lachnospirales</taxon>
        <taxon>Lachnospiraceae</taxon>
        <taxon>Mediterraneibacter</taxon>
    </lineage>
</organism>
<reference evidence="3 5" key="1">
    <citation type="journal article" date="2017" name="Genome Med.">
        <title>A novel Ruminococcus gnavus clade enriched in inflammatory bowel disease patients.</title>
        <authorList>
            <person name="Hall A.B."/>
            <person name="Yassour M."/>
            <person name="Sauk J."/>
            <person name="Garner A."/>
            <person name="Jiang X."/>
            <person name="Arthur T."/>
            <person name="Lagoudas G.K."/>
            <person name="Vatanen T."/>
            <person name="Fornelos N."/>
            <person name="Wilson R."/>
            <person name="Bertha M."/>
            <person name="Cohen M."/>
            <person name="Garber J."/>
            <person name="Khalili H."/>
            <person name="Gevers D."/>
            <person name="Ananthakrishnan A.N."/>
            <person name="Kugathasan S."/>
            <person name="Lander E.S."/>
            <person name="Blainey P."/>
            <person name="Vlamakis H."/>
            <person name="Xavier R.J."/>
            <person name="Huttenhower C."/>
        </authorList>
    </citation>
    <scope>NUCLEOTIDE SEQUENCE [LARGE SCALE GENOMIC DNA]</scope>
    <source>
        <strain evidence="3 5">RJX1125</strain>
    </source>
</reference>
<dbReference type="CDD" id="cd16407">
    <property type="entry name" value="ParB_N_like"/>
    <property type="match status" value="1"/>
</dbReference>
<dbReference type="RefSeq" id="WP_024853421.1">
    <property type="nucleotide sequence ID" value="NZ_BAABXJ010000001.1"/>
</dbReference>